<name>A0A8X7TK61_BRACI</name>
<comment type="caution">
    <text evidence="1">The sequence shown here is derived from an EMBL/GenBank/DDBJ whole genome shotgun (WGS) entry which is preliminary data.</text>
</comment>
<sequence length="60" mass="6796">MKQGDSSVREYNASFAAMGLTNNPDQGMLVKMYRDGLKEDIRVASDQRSSRPSRTLCRQQ</sequence>
<evidence type="ECO:0000313" key="2">
    <source>
        <dbReference type="Proteomes" id="UP000886595"/>
    </source>
</evidence>
<protein>
    <recommendedName>
        <fullName evidence="3">Retrotransposon gag domain-containing protein</fullName>
    </recommendedName>
</protein>
<dbReference type="Proteomes" id="UP000886595">
    <property type="component" value="Unassembled WGS sequence"/>
</dbReference>
<evidence type="ECO:0000313" key="1">
    <source>
        <dbReference type="EMBL" id="KAG2243126.1"/>
    </source>
</evidence>
<keyword evidence="2" id="KW-1185">Reference proteome</keyword>
<evidence type="ECO:0008006" key="3">
    <source>
        <dbReference type="Google" id="ProtNLM"/>
    </source>
</evidence>
<proteinExistence type="predicted"/>
<reference evidence="1 2" key="1">
    <citation type="submission" date="2020-02" db="EMBL/GenBank/DDBJ databases">
        <authorList>
            <person name="Ma Q."/>
            <person name="Huang Y."/>
            <person name="Song X."/>
            <person name="Pei D."/>
        </authorList>
    </citation>
    <scope>NUCLEOTIDE SEQUENCE [LARGE SCALE GENOMIC DNA]</scope>
    <source>
        <strain evidence="1">Sxm20200214</strain>
        <tissue evidence="1">Leaf</tissue>
    </source>
</reference>
<accession>A0A8X7TK61</accession>
<dbReference type="EMBL" id="JAAMPC010000262">
    <property type="protein sequence ID" value="KAG2243126.1"/>
    <property type="molecule type" value="Genomic_DNA"/>
</dbReference>
<dbReference type="AlphaFoldDB" id="A0A8X7TK61"/>
<gene>
    <name evidence="1" type="ORF">Bca52824_095033</name>
</gene>
<organism evidence="1 2">
    <name type="scientific">Brassica carinata</name>
    <name type="common">Ethiopian mustard</name>
    <name type="synonym">Abyssinian cabbage</name>
    <dbReference type="NCBI Taxonomy" id="52824"/>
    <lineage>
        <taxon>Eukaryota</taxon>
        <taxon>Viridiplantae</taxon>
        <taxon>Streptophyta</taxon>
        <taxon>Embryophyta</taxon>
        <taxon>Tracheophyta</taxon>
        <taxon>Spermatophyta</taxon>
        <taxon>Magnoliopsida</taxon>
        <taxon>eudicotyledons</taxon>
        <taxon>Gunneridae</taxon>
        <taxon>Pentapetalae</taxon>
        <taxon>rosids</taxon>
        <taxon>malvids</taxon>
        <taxon>Brassicales</taxon>
        <taxon>Brassicaceae</taxon>
        <taxon>Brassiceae</taxon>
        <taxon>Brassica</taxon>
    </lineage>
</organism>